<dbReference type="OrthoDB" id="9813394at2"/>
<dbReference type="Pfam" id="PF08447">
    <property type="entry name" value="PAS_3"/>
    <property type="match status" value="1"/>
</dbReference>
<dbReference type="InterPro" id="IPR003594">
    <property type="entry name" value="HATPase_dom"/>
</dbReference>
<dbReference type="InterPro" id="IPR035965">
    <property type="entry name" value="PAS-like_dom_sf"/>
</dbReference>
<evidence type="ECO:0000256" key="2">
    <source>
        <dbReference type="ARBA" id="ARBA00012438"/>
    </source>
</evidence>
<dbReference type="InterPro" id="IPR004358">
    <property type="entry name" value="Sig_transdc_His_kin-like_C"/>
</dbReference>
<feature type="transmembrane region" description="Helical" evidence="8">
    <location>
        <begin position="227"/>
        <end position="244"/>
    </location>
</feature>
<dbReference type="SUPFAM" id="SSF47384">
    <property type="entry name" value="Homodimeric domain of signal transducing histidine kinase"/>
    <property type="match status" value="1"/>
</dbReference>
<dbReference type="Gene3D" id="1.10.287.130">
    <property type="match status" value="1"/>
</dbReference>
<dbReference type="SMART" id="SM00387">
    <property type="entry name" value="HATPase_c"/>
    <property type="match status" value="1"/>
</dbReference>
<evidence type="ECO:0000256" key="8">
    <source>
        <dbReference type="SAM" id="Phobius"/>
    </source>
</evidence>
<feature type="transmembrane region" description="Helical" evidence="8">
    <location>
        <begin position="128"/>
        <end position="148"/>
    </location>
</feature>
<dbReference type="InterPro" id="IPR003661">
    <property type="entry name" value="HisK_dim/P_dom"/>
</dbReference>
<dbReference type="NCBIfam" id="TIGR00229">
    <property type="entry name" value="sensory_box"/>
    <property type="match status" value="1"/>
</dbReference>
<sequence length="656" mass="72861">MARPKSCSLRQISPFITPSISGVAITAGVLVLIGWALDVDKLKRVIPGLVSMNPVTALLFILAGTGLWLKSGGRTSEAKLLAGGVLAVGLVRLVGYVMDIDVGIDQWLFPTKLENDQPSFPNRMSPNAALNFVLFGCGLLLMDGTSAVRRRTAEFFALLVGFISLLALLGYAYQVNWLYGVTYFIPMALHTAALFHLIAFGMLCLCPSEGKIAFILGDSPGGALVRHLFPVVVPGLVLLGWLRLEGERNGYFAADMGTTLYTIVALCMVSALIWWSALSLHRTDKARQHVEAELKRFFTLSLDALCIIGRDGYFKRVNPVFMQALGYTEDEILTRPVMDFIHPDDREKTEHELARVAAGVSVEHFENRYRCKDGTWRWLWWKGQFLETEKLIYGTGRDVTELKKTQEEIRELNSTLQERATQLDASNQELEAFSYSVSHDLRAPLRGISGFTQALEEHAGKSLDETGRSYLARVRRAAERMGFLIDDLLKLSRLTRAEMKLETVDLSPMAESILTQLSQNEPQRQVQWKVTPGILVNADAALMRVLLENLLENAWKFTSKNPAALIEVGILETDGSAMGGYVRDNGVGFDMRYASKLFGAFQRLHSMIEFPGTGIGLATVQRVVRRHGGRVWADAELNVGSTFYFEVGNDKSKTPV</sequence>
<feature type="transmembrane region" description="Helical" evidence="8">
    <location>
        <begin position="49"/>
        <end position="68"/>
    </location>
</feature>
<feature type="transmembrane region" description="Helical" evidence="8">
    <location>
        <begin position="185"/>
        <end position="206"/>
    </location>
</feature>
<dbReference type="GO" id="GO:0016020">
    <property type="term" value="C:membrane"/>
    <property type="evidence" value="ECO:0007669"/>
    <property type="project" value="UniProtKB-SubCell"/>
</dbReference>
<evidence type="ECO:0000256" key="7">
    <source>
        <dbReference type="SAM" id="Coils"/>
    </source>
</evidence>
<keyword evidence="5" id="KW-0418">Kinase</keyword>
<protein>
    <recommendedName>
        <fullName evidence="2">histidine kinase</fullName>
        <ecNumber evidence="2">2.7.13.3</ecNumber>
    </recommendedName>
</protein>
<dbReference type="Gene3D" id="3.30.450.20">
    <property type="entry name" value="PAS domain"/>
    <property type="match status" value="1"/>
</dbReference>
<organism evidence="11 12">
    <name type="scientific">Prosthecobacter fusiformis</name>
    <dbReference type="NCBI Taxonomy" id="48464"/>
    <lineage>
        <taxon>Bacteria</taxon>
        <taxon>Pseudomonadati</taxon>
        <taxon>Verrucomicrobiota</taxon>
        <taxon>Verrucomicrobiia</taxon>
        <taxon>Verrucomicrobiales</taxon>
        <taxon>Verrucomicrobiaceae</taxon>
        <taxon>Prosthecobacter</taxon>
    </lineage>
</organism>
<dbReference type="PRINTS" id="PR00344">
    <property type="entry name" value="BCTRLSENSOR"/>
</dbReference>
<feature type="coiled-coil region" evidence="7">
    <location>
        <begin position="399"/>
        <end position="429"/>
    </location>
</feature>
<evidence type="ECO:0000256" key="4">
    <source>
        <dbReference type="ARBA" id="ARBA00022679"/>
    </source>
</evidence>
<dbReference type="SMART" id="SM00388">
    <property type="entry name" value="HisKA"/>
    <property type="match status" value="1"/>
</dbReference>
<evidence type="ECO:0000313" key="11">
    <source>
        <dbReference type="EMBL" id="TDU73034.1"/>
    </source>
</evidence>
<gene>
    <name evidence="11" type="ORF">EI77_01501</name>
</gene>
<evidence type="ECO:0000259" key="10">
    <source>
        <dbReference type="PROSITE" id="PS50112"/>
    </source>
</evidence>
<dbReference type="GO" id="GO:0000155">
    <property type="term" value="F:phosphorelay sensor kinase activity"/>
    <property type="evidence" value="ECO:0007669"/>
    <property type="project" value="InterPro"/>
</dbReference>
<keyword evidence="12" id="KW-1185">Reference proteome</keyword>
<dbReference type="PROSITE" id="PS50112">
    <property type="entry name" value="PAS"/>
    <property type="match status" value="1"/>
</dbReference>
<evidence type="ECO:0000256" key="3">
    <source>
        <dbReference type="ARBA" id="ARBA00022553"/>
    </source>
</evidence>
<feature type="domain" description="PAS" evidence="10">
    <location>
        <begin position="290"/>
        <end position="360"/>
    </location>
</feature>
<dbReference type="InterPro" id="IPR050351">
    <property type="entry name" value="BphY/WalK/GraS-like"/>
</dbReference>
<feature type="transmembrane region" description="Helical" evidence="8">
    <location>
        <begin position="80"/>
        <end position="98"/>
    </location>
</feature>
<dbReference type="PANTHER" id="PTHR42878:SF15">
    <property type="entry name" value="BACTERIOPHYTOCHROME"/>
    <property type="match status" value="1"/>
</dbReference>
<dbReference type="EMBL" id="SOCA01000002">
    <property type="protein sequence ID" value="TDU73034.1"/>
    <property type="molecule type" value="Genomic_DNA"/>
</dbReference>
<evidence type="ECO:0000256" key="6">
    <source>
        <dbReference type="ARBA" id="ARBA00023136"/>
    </source>
</evidence>
<dbReference type="InterPro" id="IPR036890">
    <property type="entry name" value="HATPase_C_sf"/>
</dbReference>
<dbReference type="CDD" id="cd00130">
    <property type="entry name" value="PAS"/>
    <property type="match status" value="1"/>
</dbReference>
<dbReference type="AlphaFoldDB" id="A0A4R7S403"/>
<dbReference type="CDD" id="cd00082">
    <property type="entry name" value="HisKA"/>
    <property type="match status" value="1"/>
</dbReference>
<evidence type="ECO:0000259" key="9">
    <source>
        <dbReference type="PROSITE" id="PS50109"/>
    </source>
</evidence>
<dbReference type="SUPFAM" id="SSF55874">
    <property type="entry name" value="ATPase domain of HSP90 chaperone/DNA topoisomerase II/histidine kinase"/>
    <property type="match status" value="1"/>
</dbReference>
<dbReference type="InterPro" id="IPR000014">
    <property type="entry name" value="PAS"/>
</dbReference>
<dbReference type="InterPro" id="IPR001610">
    <property type="entry name" value="PAC"/>
</dbReference>
<evidence type="ECO:0000256" key="1">
    <source>
        <dbReference type="ARBA" id="ARBA00000085"/>
    </source>
</evidence>
<evidence type="ECO:0000256" key="5">
    <source>
        <dbReference type="ARBA" id="ARBA00022777"/>
    </source>
</evidence>
<keyword evidence="8" id="KW-0812">Transmembrane</keyword>
<dbReference type="SUPFAM" id="SSF55785">
    <property type="entry name" value="PYP-like sensor domain (PAS domain)"/>
    <property type="match status" value="1"/>
</dbReference>
<comment type="caution">
    <text evidence="11">The sequence shown here is derived from an EMBL/GenBank/DDBJ whole genome shotgun (WGS) entry which is preliminary data.</text>
</comment>
<dbReference type="Pfam" id="PF00512">
    <property type="entry name" value="HisKA"/>
    <property type="match status" value="1"/>
</dbReference>
<reference evidence="11 12" key="1">
    <citation type="submission" date="2019-03" db="EMBL/GenBank/DDBJ databases">
        <title>Genomic Encyclopedia of Archaeal and Bacterial Type Strains, Phase II (KMG-II): from individual species to whole genera.</title>
        <authorList>
            <person name="Goeker M."/>
        </authorList>
    </citation>
    <scope>NUCLEOTIDE SEQUENCE [LARGE SCALE GENOMIC DNA]</scope>
    <source>
        <strain evidence="11 12">ATCC 25309</strain>
    </source>
</reference>
<dbReference type="Proteomes" id="UP000295662">
    <property type="component" value="Unassembled WGS sequence"/>
</dbReference>
<comment type="catalytic activity">
    <reaction evidence="1">
        <text>ATP + protein L-histidine = ADP + protein N-phospho-L-histidine.</text>
        <dbReference type="EC" id="2.7.13.3"/>
    </reaction>
</comment>
<dbReference type="SMART" id="SM00086">
    <property type="entry name" value="PAC"/>
    <property type="match status" value="1"/>
</dbReference>
<evidence type="ECO:0000313" key="12">
    <source>
        <dbReference type="Proteomes" id="UP000295662"/>
    </source>
</evidence>
<dbReference type="SMART" id="SM00091">
    <property type="entry name" value="PAS"/>
    <property type="match status" value="1"/>
</dbReference>
<accession>A0A4R7S403</accession>
<dbReference type="GO" id="GO:0030295">
    <property type="term" value="F:protein kinase activator activity"/>
    <property type="evidence" value="ECO:0007669"/>
    <property type="project" value="TreeGrafter"/>
</dbReference>
<feature type="transmembrane region" description="Helical" evidence="8">
    <location>
        <begin position="12"/>
        <end position="37"/>
    </location>
</feature>
<dbReference type="GO" id="GO:0007234">
    <property type="term" value="P:osmosensory signaling via phosphorelay pathway"/>
    <property type="evidence" value="ECO:0007669"/>
    <property type="project" value="TreeGrafter"/>
</dbReference>
<name>A0A4R7S403_9BACT</name>
<dbReference type="InterPro" id="IPR005467">
    <property type="entry name" value="His_kinase_dom"/>
</dbReference>
<dbReference type="FunFam" id="1.10.287.130:FF:000070">
    <property type="entry name" value="Histidine kinase sensor protein"/>
    <property type="match status" value="1"/>
</dbReference>
<keyword evidence="7" id="KW-0175">Coiled coil</keyword>
<keyword evidence="6 8" id="KW-0472">Membrane</keyword>
<dbReference type="PANTHER" id="PTHR42878">
    <property type="entry name" value="TWO-COMPONENT HISTIDINE KINASE"/>
    <property type="match status" value="1"/>
</dbReference>
<proteinExistence type="predicted"/>
<dbReference type="FunFam" id="3.30.565.10:FF:000006">
    <property type="entry name" value="Sensor histidine kinase WalK"/>
    <property type="match status" value="1"/>
</dbReference>
<feature type="domain" description="Histidine kinase" evidence="9">
    <location>
        <begin position="436"/>
        <end position="651"/>
    </location>
</feature>
<dbReference type="EC" id="2.7.13.3" evidence="2"/>
<dbReference type="InterPro" id="IPR013655">
    <property type="entry name" value="PAS_fold_3"/>
</dbReference>
<keyword evidence="3" id="KW-0597">Phosphoprotein</keyword>
<feature type="transmembrane region" description="Helical" evidence="8">
    <location>
        <begin position="155"/>
        <end position="173"/>
    </location>
</feature>
<dbReference type="InterPro" id="IPR036097">
    <property type="entry name" value="HisK_dim/P_sf"/>
</dbReference>
<dbReference type="GO" id="GO:0000156">
    <property type="term" value="F:phosphorelay response regulator activity"/>
    <property type="evidence" value="ECO:0007669"/>
    <property type="project" value="TreeGrafter"/>
</dbReference>
<dbReference type="Gene3D" id="3.30.565.10">
    <property type="entry name" value="Histidine kinase-like ATPase, C-terminal domain"/>
    <property type="match status" value="1"/>
</dbReference>
<dbReference type="PROSITE" id="PS50109">
    <property type="entry name" value="HIS_KIN"/>
    <property type="match status" value="1"/>
</dbReference>
<keyword evidence="8" id="KW-1133">Transmembrane helix</keyword>
<feature type="transmembrane region" description="Helical" evidence="8">
    <location>
        <begin position="256"/>
        <end position="278"/>
    </location>
</feature>
<keyword evidence="4" id="KW-0808">Transferase</keyword>
<dbReference type="Pfam" id="PF02518">
    <property type="entry name" value="HATPase_c"/>
    <property type="match status" value="1"/>
</dbReference>